<comment type="cofactor">
    <cofactor evidence="7">
        <name>Zn(2+)</name>
        <dbReference type="ChEBI" id="CHEBI:29105"/>
    </cofactor>
    <text evidence="7">Binds 1 zinc ion per subunit.</text>
</comment>
<evidence type="ECO:0000313" key="9">
    <source>
        <dbReference type="EMBL" id="QAT42461.1"/>
    </source>
</evidence>
<dbReference type="OrthoDB" id="8659436at2"/>
<evidence type="ECO:0000256" key="7">
    <source>
        <dbReference type="PIRSR" id="PIRSR602481-1"/>
    </source>
</evidence>
<dbReference type="CDD" id="cd07153">
    <property type="entry name" value="Fur_like"/>
    <property type="match status" value="1"/>
</dbReference>
<keyword evidence="8" id="KW-0408">Iron</keyword>
<dbReference type="InterPro" id="IPR036390">
    <property type="entry name" value="WH_DNA-bd_sf"/>
</dbReference>
<dbReference type="KEGG" id="amij:EQM06_04015"/>
<proteinExistence type="inferred from homology"/>
<evidence type="ECO:0000256" key="3">
    <source>
        <dbReference type="ARBA" id="ARBA00022833"/>
    </source>
</evidence>
<keyword evidence="2" id="KW-0678">Repressor</keyword>
<comment type="cofactor">
    <cofactor evidence="8">
        <name>Mn(2+)</name>
        <dbReference type="ChEBI" id="CHEBI:29035"/>
    </cofactor>
    <cofactor evidence="8">
        <name>Fe(2+)</name>
        <dbReference type="ChEBI" id="CHEBI:29033"/>
    </cofactor>
    <text evidence="8">Binds 1 Mn(2+) or Fe(2+) ion per subunit.</text>
</comment>
<dbReference type="InterPro" id="IPR043135">
    <property type="entry name" value="Fur_C"/>
</dbReference>
<evidence type="ECO:0000256" key="6">
    <source>
        <dbReference type="ARBA" id="ARBA00023163"/>
    </source>
</evidence>
<dbReference type="GO" id="GO:0045892">
    <property type="term" value="P:negative regulation of DNA-templated transcription"/>
    <property type="evidence" value="ECO:0007669"/>
    <property type="project" value="TreeGrafter"/>
</dbReference>
<dbReference type="Pfam" id="PF01475">
    <property type="entry name" value="FUR"/>
    <property type="match status" value="1"/>
</dbReference>
<dbReference type="Gene3D" id="3.30.1490.190">
    <property type="match status" value="1"/>
</dbReference>
<dbReference type="PANTHER" id="PTHR33202">
    <property type="entry name" value="ZINC UPTAKE REGULATION PROTEIN"/>
    <property type="match status" value="1"/>
</dbReference>
<name>A0A410PU13_9FIRM</name>
<feature type="binding site" evidence="8">
    <location>
        <position position="128"/>
    </location>
    <ligand>
        <name>Fe cation</name>
        <dbReference type="ChEBI" id="CHEBI:24875"/>
    </ligand>
</feature>
<feature type="binding site" evidence="7">
    <location>
        <position position="136"/>
    </location>
    <ligand>
        <name>Zn(2+)</name>
        <dbReference type="ChEBI" id="CHEBI:29105"/>
    </ligand>
</feature>
<protein>
    <submittedName>
        <fullName evidence="9">Transcriptional repressor</fullName>
    </submittedName>
</protein>
<accession>A0A410PU13</accession>
<dbReference type="InterPro" id="IPR002481">
    <property type="entry name" value="FUR"/>
</dbReference>
<sequence length="143" mass="16587">MEKNEKYEELLKESGLKNTKHRKTILEFLRSVNQPVSAEQIYCELKEKSISINLSTVYRTLETLSEKELILKHIVANESKALFEYNNRVHKHYLVCAGCKKIMAIEGCPLHEYEKLLEEKTGFIITGHKLDIYGLCPECQKKA</sequence>
<evidence type="ECO:0000256" key="2">
    <source>
        <dbReference type="ARBA" id="ARBA00022491"/>
    </source>
</evidence>
<dbReference type="SUPFAM" id="SSF46785">
    <property type="entry name" value="Winged helix' DNA-binding domain"/>
    <property type="match status" value="1"/>
</dbReference>
<evidence type="ECO:0000256" key="8">
    <source>
        <dbReference type="PIRSR" id="PIRSR602481-2"/>
    </source>
</evidence>
<dbReference type="GO" id="GO:0008270">
    <property type="term" value="F:zinc ion binding"/>
    <property type="evidence" value="ECO:0007669"/>
    <property type="project" value="TreeGrafter"/>
</dbReference>
<gene>
    <name evidence="9" type="ORF">EQM06_04015</name>
</gene>
<dbReference type="GO" id="GO:0003700">
    <property type="term" value="F:DNA-binding transcription factor activity"/>
    <property type="evidence" value="ECO:0007669"/>
    <property type="project" value="InterPro"/>
</dbReference>
<dbReference type="InterPro" id="IPR036388">
    <property type="entry name" value="WH-like_DNA-bd_sf"/>
</dbReference>
<keyword evidence="10" id="KW-1185">Reference proteome</keyword>
<feature type="binding site" evidence="8">
    <location>
        <position position="90"/>
    </location>
    <ligand>
        <name>Fe cation</name>
        <dbReference type="ChEBI" id="CHEBI:24875"/>
    </ligand>
</feature>
<feature type="binding site" evidence="7">
    <location>
        <position position="139"/>
    </location>
    <ligand>
        <name>Zn(2+)</name>
        <dbReference type="ChEBI" id="CHEBI:29105"/>
    </ligand>
</feature>
<comment type="similarity">
    <text evidence="1">Belongs to the Fur family.</text>
</comment>
<keyword evidence="6" id="KW-0804">Transcription</keyword>
<dbReference type="EMBL" id="CP035281">
    <property type="protein sequence ID" value="QAT42461.1"/>
    <property type="molecule type" value="Genomic_DNA"/>
</dbReference>
<evidence type="ECO:0000256" key="5">
    <source>
        <dbReference type="ARBA" id="ARBA00023125"/>
    </source>
</evidence>
<reference evidence="9 10" key="1">
    <citation type="submission" date="2019-01" db="EMBL/GenBank/DDBJ databases">
        <title>Draft genomes of a novel of Aminipila strains.</title>
        <authorList>
            <person name="Ma S."/>
        </authorList>
    </citation>
    <scope>NUCLEOTIDE SEQUENCE [LARGE SCALE GENOMIC DNA]</scope>
    <source>
        <strain evidence="10">JN-39</strain>
    </source>
</reference>
<dbReference type="PANTHER" id="PTHR33202:SF7">
    <property type="entry name" value="FERRIC UPTAKE REGULATION PROTEIN"/>
    <property type="match status" value="1"/>
</dbReference>
<evidence type="ECO:0000313" key="10">
    <source>
        <dbReference type="Proteomes" id="UP000287601"/>
    </source>
</evidence>
<dbReference type="Proteomes" id="UP000287601">
    <property type="component" value="Chromosome"/>
</dbReference>
<dbReference type="RefSeq" id="WP_128745111.1">
    <property type="nucleotide sequence ID" value="NZ_CP035281.1"/>
</dbReference>
<dbReference type="Gene3D" id="1.10.10.10">
    <property type="entry name" value="Winged helix-like DNA-binding domain superfamily/Winged helix DNA-binding domain"/>
    <property type="match status" value="1"/>
</dbReference>
<keyword evidence="3 7" id="KW-0862">Zinc</keyword>
<dbReference type="GO" id="GO:0000976">
    <property type="term" value="F:transcription cis-regulatory region binding"/>
    <property type="evidence" value="ECO:0007669"/>
    <property type="project" value="TreeGrafter"/>
</dbReference>
<feature type="binding site" evidence="7">
    <location>
        <position position="99"/>
    </location>
    <ligand>
        <name>Zn(2+)</name>
        <dbReference type="ChEBI" id="CHEBI:29105"/>
    </ligand>
</feature>
<evidence type="ECO:0000256" key="4">
    <source>
        <dbReference type="ARBA" id="ARBA00023015"/>
    </source>
</evidence>
<evidence type="ECO:0000256" key="1">
    <source>
        <dbReference type="ARBA" id="ARBA00007957"/>
    </source>
</evidence>
<keyword evidence="7" id="KW-0479">Metal-binding</keyword>
<dbReference type="GO" id="GO:1900376">
    <property type="term" value="P:regulation of secondary metabolite biosynthetic process"/>
    <property type="evidence" value="ECO:0007669"/>
    <property type="project" value="TreeGrafter"/>
</dbReference>
<organism evidence="9 10">
    <name type="scientific">Aminipila luticellarii</name>
    <dbReference type="NCBI Taxonomy" id="2507160"/>
    <lineage>
        <taxon>Bacteria</taxon>
        <taxon>Bacillati</taxon>
        <taxon>Bacillota</taxon>
        <taxon>Clostridia</taxon>
        <taxon>Peptostreptococcales</taxon>
        <taxon>Anaerovoracaceae</taxon>
        <taxon>Aminipila</taxon>
    </lineage>
</organism>
<keyword evidence="5" id="KW-0238">DNA-binding</keyword>
<feature type="binding site" evidence="7">
    <location>
        <position position="96"/>
    </location>
    <ligand>
        <name>Zn(2+)</name>
        <dbReference type="ChEBI" id="CHEBI:29105"/>
    </ligand>
</feature>
<keyword evidence="4" id="KW-0805">Transcription regulation</keyword>
<dbReference type="AlphaFoldDB" id="A0A410PU13"/>